<dbReference type="PANTHER" id="PTHR11782">
    <property type="entry name" value="ADENOSINE/GUANOSINE DIPHOSPHATASE"/>
    <property type="match status" value="1"/>
</dbReference>
<comment type="similarity">
    <text evidence="1 3">Belongs to the GDA1/CD39 NTPase family.</text>
</comment>
<dbReference type="InterPro" id="IPR000407">
    <property type="entry name" value="GDA1_CD39_NTPase"/>
</dbReference>
<evidence type="ECO:0000256" key="2">
    <source>
        <dbReference type="ARBA" id="ARBA00022801"/>
    </source>
</evidence>
<protein>
    <submittedName>
        <fullName evidence="6">Uncharacterized protein</fullName>
    </submittedName>
</protein>
<proteinExistence type="inferred from homology"/>
<gene>
    <name evidence="6" type="ORF">OEZ85_012097</name>
</gene>
<feature type="transmembrane region" description="Helical" evidence="5">
    <location>
        <begin position="443"/>
        <end position="465"/>
    </location>
</feature>
<feature type="transmembrane region" description="Helical" evidence="5">
    <location>
        <begin position="32"/>
        <end position="60"/>
    </location>
</feature>
<keyword evidence="7" id="KW-1185">Reference proteome</keyword>
<keyword evidence="2 3" id="KW-0378">Hydrolase</keyword>
<dbReference type="Pfam" id="PF01150">
    <property type="entry name" value="GDA1_CD39"/>
    <property type="match status" value="2"/>
</dbReference>
<dbReference type="EMBL" id="CP126210">
    <property type="protein sequence ID" value="WIA12016.1"/>
    <property type="molecule type" value="Genomic_DNA"/>
</dbReference>
<evidence type="ECO:0000256" key="3">
    <source>
        <dbReference type="RuleBase" id="RU003833"/>
    </source>
</evidence>
<organism evidence="6 7">
    <name type="scientific">Tetradesmus obliquus</name>
    <name type="common">Green alga</name>
    <name type="synonym">Acutodesmus obliquus</name>
    <dbReference type="NCBI Taxonomy" id="3088"/>
    <lineage>
        <taxon>Eukaryota</taxon>
        <taxon>Viridiplantae</taxon>
        <taxon>Chlorophyta</taxon>
        <taxon>core chlorophytes</taxon>
        <taxon>Chlorophyceae</taxon>
        <taxon>CS clade</taxon>
        <taxon>Sphaeropleales</taxon>
        <taxon>Scenedesmaceae</taxon>
        <taxon>Tetradesmus</taxon>
    </lineage>
</organism>
<keyword evidence="5" id="KW-0472">Membrane</keyword>
<feature type="region of interest" description="Disordered" evidence="4">
    <location>
        <begin position="499"/>
        <end position="520"/>
    </location>
</feature>
<evidence type="ECO:0000313" key="7">
    <source>
        <dbReference type="Proteomes" id="UP001244341"/>
    </source>
</evidence>
<dbReference type="Gene3D" id="3.30.420.40">
    <property type="match status" value="1"/>
</dbReference>
<keyword evidence="5" id="KW-0812">Transmembrane</keyword>
<accession>A0ABY8TWA2</accession>
<reference evidence="6 7" key="1">
    <citation type="submission" date="2023-05" db="EMBL/GenBank/DDBJ databases">
        <title>A 100% complete, gapless, phased diploid assembly of the Scenedesmus obliquus UTEX 3031 genome.</title>
        <authorList>
            <person name="Biondi T.C."/>
            <person name="Hanschen E.R."/>
            <person name="Kwon T."/>
            <person name="Eng W."/>
            <person name="Kruse C.P.S."/>
            <person name="Koehler S.I."/>
            <person name="Kunde Y."/>
            <person name="Gleasner C.D."/>
            <person name="You Mak K.T."/>
            <person name="Polle J."/>
            <person name="Hovde B.T."/>
            <person name="Starkenburg S.R."/>
        </authorList>
    </citation>
    <scope>NUCLEOTIDE SEQUENCE [LARGE SCALE GENOMIC DNA]</scope>
    <source>
        <strain evidence="6 7">DOE0152z</strain>
    </source>
</reference>
<evidence type="ECO:0000313" key="6">
    <source>
        <dbReference type="EMBL" id="WIA12016.1"/>
    </source>
</evidence>
<dbReference type="PROSITE" id="PS01238">
    <property type="entry name" value="GDA1_CD39_NTPASE"/>
    <property type="match status" value="1"/>
</dbReference>
<sequence>MAKGYLDTPRHTSSYSVAYPQGRPWSVGGRSVVVPLLLAGLALWAAATAAAALGAAWHALSGAAGHSRPKAAATKYVLVIDSGSSGTRMYAYNWTLPVARQQGAAGSILPVLHPIPPSAAPHLVPKKEKKGLYNRVETQPGLDTFLGNSAGLASAAIGPLLAWARAVVPPAQHAATPLFLLGTGGLRRLELHARAALMADVRKLLAGSEFRFDDAWARVISGTEEGMYGWLALNYEQGLLQQQLAAATSRIAAAPGAAPVTLGILGASTSLGALDLGFSAKYDRLAYDGAAARPTQVVLRGRPSWRNCLALVDAVVNASAPCQPSAARPACRLGSALPEHQGSFLALTGFYVVAKFLGVPHDAPLGALLDASKELCARPWPWVSEHLGSNINVERYCTWGPYVVKLLRHGLRLKDSAVRVGSGDVGWAQVLWGGRQGIHMGHVFGVFVCVAVWLSVVVYCLPARVGAVGLSVLPVVLRGLQGPGKAQFVLPVAAHAAHRGRSRPMSSPLPGRTSGKYAGV</sequence>
<evidence type="ECO:0000256" key="4">
    <source>
        <dbReference type="SAM" id="MobiDB-lite"/>
    </source>
</evidence>
<name>A0ABY8TWA2_TETOB</name>
<keyword evidence="5" id="KW-1133">Transmembrane helix</keyword>
<dbReference type="Gene3D" id="3.30.420.150">
    <property type="entry name" value="Exopolyphosphatase. Domain 2"/>
    <property type="match status" value="1"/>
</dbReference>
<evidence type="ECO:0000256" key="1">
    <source>
        <dbReference type="ARBA" id="ARBA00009283"/>
    </source>
</evidence>
<dbReference type="Proteomes" id="UP001244341">
    <property type="component" value="Chromosome 3b"/>
</dbReference>
<evidence type="ECO:0000256" key="5">
    <source>
        <dbReference type="SAM" id="Phobius"/>
    </source>
</evidence>
<dbReference type="PANTHER" id="PTHR11782:SF83">
    <property type="entry name" value="GUANOSINE-DIPHOSPHATASE"/>
    <property type="match status" value="1"/>
</dbReference>